<dbReference type="RefSeq" id="WP_150337791.1">
    <property type="nucleotide sequence ID" value="NZ_JAERIX010000027.1"/>
</dbReference>
<keyword evidence="1" id="KW-1133">Transmembrane helix</keyword>
<proteinExistence type="predicted"/>
<feature type="transmembrane region" description="Helical" evidence="1">
    <location>
        <begin position="55"/>
        <end position="75"/>
    </location>
</feature>
<sequence>MGDTLHHLYIEHQAILHSIGVLIAVFASTFLTRFMPFIVFRKRAIPKSLITLGEVLPPALIGMLLVYCFASVDIVHTPFGLNELCGFILTASIYLLTKVGVLAVIGGTIGYAAIVQTQILHTLLAVI</sequence>
<comment type="caution">
    <text evidence="2">The sequence shown here is derived from an EMBL/GenBank/DDBJ whole genome shotgun (WGS) entry which is preliminary data.</text>
</comment>
<dbReference type="PIRSF" id="PIRSF003203">
    <property type="entry name" value="AzlD"/>
    <property type="match status" value="1"/>
</dbReference>
<protein>
    <submittedName>
        <fullName evidence="2">Branched-chain amino acid transporter AzlD</fullName>
    </submittedName>
</protein>
<evidence type="ECO:0000313" key="2">
    <source>
        <dbReference type="EMBL" id="KAA8707776.1"/>
    </source>
</evidence>
<keyword evidence="1" id="KW-0812">Transmembrane</keyword>
<organism evidence="2 3">
    <name type="scientific">Helicobacter canis</name>
    <dbReference type="NCBI Taxonomy" id="29419"/>
    <lineage>
        <taxon>Bacteria</taxon>
        <taxon>Pseudomonadati</taxon>
        <taxon>Campylobacterota</taxon>
        <taxon>Epsilonproteobacteria</taxon>
        <taxon>Campylobacterales</taxon>
        <taxon>Helicobacteraceae</taxon>
        <taxon>Helicobacter</taxon>
    </lineage>
</organism>
<dbReference type="InterPro" id="IPR008407">
    <property type="entry name" value="Brnchd-chn_aa_trnsp_AzlD"/>
</dbReference>
<reference evidence="2 3" key="1">
    <citation type="submission" date="2019-09" db="EMBL/GenBank/DDBJ databases">
        <title>Draft genome sequence of various Type strains from the CCUG.</title>
        <authorList>
            <person name="Pineiro-Iglesias B."/>
            <person name="Tunovic T."/>
            <person name="Unosson C."/>
            <person name="Inganas E."/>
            <person name="Ohlen M."/>
            <person name="Cardew S."/>
            <person name="Jensie-Markopoulos S."/>
            <person name="Salva-Serra F."/>
            <person name="Jaen-Luchoro D."/>
            <person name="Karlsson R."/>
            <person name="Svensson-Stadler L."/>
            <person name="Chun J."/>
            <person name="Moore E."/>
        </authorList>
    </citation>
    <scope>NUCLEOTIDE SEQUENCE [LARGE SCALE GENOMIC DNA]</scope>
    <source>
        <strain evidence="2 3">CCUG 32756T</strain>
    </source>
</reference>
<feature type="transmembrane region" description="Helical" evidence="1">
    <location>
        <begin position="14"/>
        <end position="34"/>
    </location>
</feature>
<evidence type="ECO:0000256" key="1">
    <source>
        <dbReference type="SAM" id="Phobius"/>
    </source>
</evidence>
<accession>A0A5M9QIU5</accession>
<dbReference type="AlphaFoldDB" id="A0A5M9QIU5"/>
<keyword evidence="1" id="KW-0472">Membrane</keyword>
<dbReference type="Proteomes" id="UP000323707">
    <property type="component" value="Unassembled WGS sequence"/>
</dbReference>
<gene>
    <name evidence="2" type="ORF">F4V45_07885</name>
</gene>
<name>A0A5M9QIU5_9HELI</name>
<dbReference type="Pfam" id="PF05437">
    <property type="entry name" value="AzlD"/>
    <property type="match status" value="1"/>
</dbReference>
<evidence type="ECO:0000313" key="3">
    <source>
        <dbReference type="Proteomes" id="UP000323707"/>
    </source>
</evidence>
<dbReference type="EMBL" id="VXKE01000021">
    <property type="protein sequence ID" value="KAA8707776.1"/>
    <property type="molecule type" value="Genomic_DNA"/>
</dbReference>
<feature type="transmembrane region" description="Helical" evidence="1">
    <location>
        <begin position="87"/>
        <end position="114"/>
    </location>
</feature>